<dbReference type="Proteomes" id="UP000192927">
    <property type="component" value="Unassembled WGS sequence"/>
</dbReference>
<dbReference type="EMBL" id="FWEW01000043">
    <property type="protein sequence ID" value="SLM33446.1"/>
    <property type="molecule type" value="Genomic_DNA"/>
</dbReference>
<dbReference type="PANTHER" id="PTHR13132:SF29">
    <property type="entry name" value="ALPHA-(1,6)-FUCOSYLTRANSFERASE"/>
    <property type="match status" value="1"/>
</dbReference>
<name>A0A1W5CRH0_9LECA</name>
<protein>
    <submittedName>
        <fullName evidence="3">Uncharacterized protein</fullName>
    </submittedName>
</protein>
<dbReference type="PANTHER" id="PTHR13132">
    <property type="entry name" value="ALPHA- 1,6 -FUCOSYLTRANSFERASE"/>
    <property type="match status" value="1"/>
</dbReference>
<keyword evidence="2" id="KW-0472">Membrane</keyword>
<evidence type="ECO:0000256" key="2">
    <source>
        <dbReference type="SAM" id="Phobius"/>
    </source>
</evidence>
<evidence type="ECO:0000313" key="4">
    <source>
        <dbReference type="Proteomes" id="UP000192927"/>
    </source>
</evidence>
<dbReference type="GO" id="GO:0046921">
    <property type="term" value="F:alpha-(1-&gt;6)-fucosyltransferase activity"/>
    <property type="evidence" value="ECO:0007669"/>
    <property type="project" value="TreeGrafter"/>
</dbReference>
<keyword evidence="2" id="KW-0812">Transmembrane</keyword>
<accession>A0A1W5CRH0</accession>
<dbReference type="GO" id="GO:0006487">
    <property type="term" value="P:protein N-linked glycosylation"/>
    <property type="evidence" value="ECO:0007669"/>
    <property type="project" value="TreeGrafter"/>
</dbReference>
<organism evidence="3 4">
    <name type="scientific">Lasallia pustulata</name>
    <dbReference type="NCBI Taxonomy" id="136370"/>
    <lineage>
        <taxon>Eukaryota</taxon>
        <taxon>Fungi</taxon>
        <taxon>Dikarya</taxon>
        <taxon>Ascomycota</taxon>
        <taxon>Pezizomycotina</taxon>
        <taxon>Lecanoromycetes</taxon>
        <taxon>OSLEUM clade</taxon>
        <taxon>Umbilicariomycetidae</taxon>
        <taxon>Umbilicariales</taxon>
        <taxon>Umbilicariaceae</taxon>
        <taxon>Lasallia</taxon>
    </lineage>
</organism>
<evidence type="ECO:0000313" key="3">
    <source>
        <dbReference type="EMBL" id="SLM33446.1"/>
    </source>
</evidence>
<proteinExistence type="predicted"/>
<feature type="region of interest" description="Disordered" evidence="1">
    <location>
        <begin position="22"/>
        <end position="48"/>
    </location>
</feature>
<keyword evidence="4" id="KW-1185">Reference proteome</keyword>
<feature type="region of interest" description="Disordered" evidence="1">
    <location>
        <begin position="192"/>
        <end position="223"/>
    </location>
</feature>
<sequence length="577" mass="62764">MSSRRKSSSISSITSLSLETSPRHSFQPLLEPPLPSPNLPSLVPRHGKKQLPPPYRTAVSVLTSLCGLGLLVWFAFVFLQARKPAYDIKHLAPDGKAIDLAASVSLPPEPSPVVATDKNGRFRWTISIPPAPGFPLRPSQYTQICLQSDKTSMHVADSNRGRGAHGHVGPFDYYHVDKNFVDIEEAQRNGLLPGKHARWRSQSKGGQEEQDSMSEDLETMRGGNSGDVCRRSLTYVMEATDAGFGETLLGLWMSYGLAKKEGRAFFIDDTNWAYGNYTAYFQPAPTPTCLPPPPTHRLPCPHHAQHLVVSTATTSWTFGRAFNERFQTAHRTGALRQKPIFALVRTGFEALFHLNPPDATYVSKRRDELHTLTHDAGGLIIGVHVRHGDRHPWEYQYQKSYIPLEAYLTAANDFIHPSPSPDPASTNLSASAQQSSASKIIVASDDPMVYLSPEFAPALRAQSQMLLASKAALDAAGNTGAQAASAGGKFVEENVGWEGGFFADMFWDLGMPASAHSPQHLQGEHSAHGGGEGEAVPELAMQLRALVAKAYLLDLAVVGLAADRVVCAEPLILSSLP</sequence>
<dbReference type="AlphaFoldDB" id="A0A1W5CRH0"/>
<reference evidence="4" key="1">
    <citation type="submission" date="2017-03" db="EMBL/GenBank/DDBJ databases">
        <authorList>
            <person name="Sharma R."/>
            <person name="Thines M."/>
        </authorList>
    </citation>
    <scope>NUCLEOTIDE SEQUENCE [LARGE SCALE GENOMIC DNA]</scope>
</reference>
<feature type="transmembrane region" description="Helical" evidence="2">
    <location>
        <begin position="58"/>
        <end position="79"/>
    </location>
</feature>
<evidence type="ECO:0000256" key="1">
    <source>
        <dbReference type="SAM" id="MobiDB-lite"/>
    </source>
</evidence>
<keyword evidence="2" id="KW-1133">Transmembrane helix</keyword>
<feature type="compositionally biased region" description="Acidic residues" evidence="1">
    <location>
        <begin position="208"/>
        <end position="217"/>
    </location>
</feature>